<dbReference type="SUPFAM" id="SSF63446">
    <property type="entry name" value="Type I dockerin domain"/>
    <property type="match status" value="1"/>
</dbReference>
<sequence length="767" mass="80450">MPSANRLRLLLLLTICGPASLVSAQLRVVSYNSLQGPNAGFDTVMQAIGEESYSGFSKPVDVLLLQEQNSISFPAGSTQQIVDILNGIYNTNTFVAGTQNSNFSSDIRQGIVYNSATVQLIDEIAFGSLSSSGQARQALRYQLRPAGYDAAADFYAYNNHYKASNTDSDEARRLVEASAVRNNADALGEGTHAIYAGDFNMYSGSEDGFQRLLSAGPGQAYDPVDRVGNWHNNASYAEWHTQSPRGNFGGMDDRFDFQLVTGEMLDGEGVDYISGSYHTFGNNGSTFNGGVNQGNSIAFSGVTSFTKSQVLDALVSASDHLPVVADYQVPAILEAITGTVPSMLGQGQAFNLDLLIRNAASVLTPAGADELDFTYTTTGDLSGSGSGMAPALASAASFPIAFDTSTEGTKAGSIIIETASQGAANSYVNIPISYQVGEGSPLEQQVIARALLPTVADDINVTSFQFGGAFTTEQPLASDARTLAFSSDADMFGIEDRNDNPPFVLVDDSASSSDTAGILQSSDFGNAFGVVDIENDVSSGPLSASWTFDISSATGGLELSIDIAAMGDFEAANDSFLFETSIDGSPFSTLLEVTVDEDATQNYTLEDGTVTSLDDPVVVDGVTLSNLFQTFSQSISGIGDELILRFTATADGGSEAFAFRNVVIEGLVAADGLAGDYNGDGTVDIADYTLWRNTLGAEVAEGTAADGDGNGLVDAADYQLWRDHFGNSSNPPTSAQATVPEPSGLLLLMANACCVLSLRRVSLTSGI</sequence>
<gene>
    <name evidence="3" type="ORF">NG895_19915</name>
</gene>
<evidence type="ECO:0000256" key="1">
    <source>
        <dbReference type="SAM" id="SignalP"/>
    </source>
</evidence>
<dbReference type="GO" id="GO:0000272">
    <property type="term" value="P:polysaccharide catabolic process"/>
    <property type="evidence" value="ECO:0007669"/>
    <property type="project" value="InterPro"/>
</dbReference>
<name>A0A9X2FDF8_9BACT</name>
<keyword evidence="4" id="KW-1185">Reference proteome</keyword>
<dbReference type="PROSITE" id="PS00018">
    <property type="entry name" value="EF_HAND_1"/>
    <property type="match status" value="2"/>
</dbReference>
<organism evidence="3 4">
    <name type="scientific">Aeoliella straminimaris</name>
    <dbReference type="NCBI Taxonomy" id="2954799"/>
    <lineage>
        <taxon>Bacteria</taxon>
        <taxon>Pseudomonadati</taxon>
        <taxon>Planctomycetota</taxon>
        <taxon>Planctomycetia</taxon>
        <taxon>Pirellulales</taxon>
        <taxon>Lacipirellulaceae</taxon>
        <taxon>Aeoliella</taxon>
    </lineage>
</organism>
<protein>
    <submittedName>
        <fullName evidence="3">Dockerin type I domain-containing protein</fullName>
    </submittedName>
</protein>
<dbReference type="InterPro" id="IPR036691">
    <property type="entry name" value="Endo/exonu/phosph_ase_sf"/>
</dbReference>
<dbReference type="InterPro" id="IPR036439">
    <property type="entry name" value="Dockerin_dom_sf"/>
</dbReference>
<feature type="signal peptide" evidence="1">
    <location>
        <begin position="1"/>
        <end position="24"/>
    </location>
</feature>
<dbReference type="GO" id="GO:0004553">
    <property type="term" value="F:hydrolase activity, hydrolyzing O-glycosyl compounds"/>
    <property type="evidence" value="ECO:0007669"/>
    <property type="project" value="InterPro"/>
</dbReference>
<dbReference type="Gene3D" id="3.60.10.10">
    <property type="entry name" value="Endonuclease/exonuclease/phosphatase"/>
    <property type="match status" value="1"/>
</dbReference>
<dbReference type="AlphaFoldDB" id="A0A9X2FDF8"/>
<accession>A0A9X2FDF8</accession>
<dbReference type="Proteomes" id="UP001155241">
    <property type="component" value="Unassembled WGS sequence"/>
</dbReference>
<feature type="chain" id="PRO_5040724511" evidence="1">
    <location>
        <begin position="25"/>
        <end position="767"/>
    </location>
</feature>
<evidence type="ECO:0000259" key="2">
    <source>
        <dbReference type="PROSITE" id="PS51766"/>
    </source>
</evidence>
<dbReference type="RefSeq" id="WP_252854288.1">
    <property type="nucleotide sequence ID" value="NZ_JAMXLR010000067.1"/>
</dbReference>
<dbReference type="EMBL" id="JAMXLR010000067">
    <property type="protein sequence ID" value="MCO6046173.1"/>
    <property type="molecule type" value="Genomic_DNA"/>
</dbReference>
<dbReference type="SUPFAM" id="SSF56219">
    <property type="entry name" value="DNase I-like"/>
    <property type="match status" value="1"/>
</dbReference>
<keyword evidence="1" id="KW-0732">Signal</keyword>
<proteinExistence type="predicted"/>
<dbReference type="InterPro" id="IPR018247">
    <property type="entry name" value="EF_Hand_1_Ca_BS"/>
</dbReference>
<dbReference type="Pfam" id="PF00404">
    <property type="entry name" value="Dockerin_1"/>
    <property type="match status" value="1"/>
</dbReference>
<dbReference type="PROSITE" id="PS51766">
    <property type="entry name" value="DOCKERIN"/>
    <property type="match status" value="1"/>
</dbReference>
<reference evidence="3" key="1">
    <citation type="submission" date="2022-06" db="EMBL/GenBank/DDBJ databases">
        <title>Aeoliella straminimaris, a novel planctomycete from sediments.</title>
        <authorList>
            <person name="Vitorino I.R."/>
            <person name="Lage O.M."/>
        </authorList>
    </citation>
    <scope>NUCLEOTIDE SEQUENCE</scope>
    <source>
        <strain evidence="3">ICT_H6.2</strain>
    </source>
</reference>
<evidence type="ECO:0000313" key="4">
    <source>
        <dbReference type="Proteomes" id="UP001155241"/>
    </source>
</evidence>
<evidence type="ECO:0000313" key="3">
    <source>
        <dbReference type="EMBL" id="MCO6046173.1"/>
    </source>
</evidence>
<feature type="domain" description="Dockerin" evidence="2">
    <location>
        <begin position="670"/>
        <end position="733"/>
    </location>
</feature>
<dbReference type="InterPro" id="IPR016134">
    <property type="entry name" value="Dockerin_dom"/>
</dbReference>
<dbReference type="InterPro" id="IPR002105">
    <property type="entry name" value="Dockerin_1_rpt"/>
</dbReference>
<dbReference type="Gene3D" id="1.10.1330.10">
    <property type="entry name" value="Dockerin domain"/>
    <property type="match status" value="1"/>
</dbReference>
<comment type="caution">
    <text evidence="3">The sequence shown here is derived from an EMBL/GenBank/DDBJ whole genome shotgun (WGS) entry which is preliminary data.</text>
</comment>